<keyword evidence="4 7" id="KW-0442">Lipid degradation</keyword>
<dbReference type="InterPro" id="IPR029058">
    <property type="entry name" value="AB_hydrolase_fold"/>
</dbReference>
<feature type="active site" description="Charge relay system" evidence="8">
    <location>
        <position position="361"/>
    </location>
</feature>
<dbReference type="Gene3D" id="3.40.50.1820">
    <property type="entry name" value="alpha/beta hydrolase"/>
    <property type="match status" value="1"/>
</dbReference>
<keyword evidence="5" id="KW-0443">Lipid metabolism</keyword>
<comment type="caution">
    <text evidence="10">The sequence shown here is derived from an EMBL/GenBank/DDBJ whole genome shotgun (WGS) entry which is preliminary data.</text>
</comment>
<dbReference type="GO" id="GO:0016042">
    <property type="term" value="P:lipid catabolic process"/>
    <property type="evidence" value="ECO:0007669"/>
    <property type="project" value="UniProtKB-KW"/>
</dbReference>
<evidence type="ECO:0000256" key="7">
    <source>
        <dbReference type="PIRNR" id="PIRNR000862"/>
    </source>
</evidence>
<keyword evidence="11" id="KW-1185">Reference proteome</keyword>
<keyword evidence="3 7" id="KW-0378">Hydrolase</keyword>
<evidence type="ECO:0000256" key="1">
    <source>
        <dbReference type="ARBA" id="ARBA00010701"/>
    </source>
</evidence>
<evidence type="ECO:0000256" key="3">
    <source>
        <dbReference type="ARBA" id="ARBA00022801"/>
    </source>
</evidence>
<dbReference type="InterPro" id="IPR025483">
    <property type="entry name" value="Lipase_euk"/>
</dbReference>
<name>A0AAE0ZUA6_9GAST</name>
<dbReference type="InterPro" id="IPR006693">
    <property type="entry name" value="AB_hydrolase_lipase"/>
</dbReference>
<dbReference type="PIRSF" id="PIRSF000862">
    <property type="entry name" value="Steryl_ester_lip"/>
    <property type="match status" value="1"/>
</dbReference>
<comment type="similarity">
    <text evidence="1 7">Belongs to the AB hydrolase superfamily. Lipase family.</text>
</comment>
<dbReference type="SUPFAM" id="SSF53474">
    <property type="entry name" value="alpha/beta-Hydrolases"/>
    <property type="match status" value="1"/>
</dbReference>
<feature type="active site" description="Nucleophile" evidence="8">
    <location>
        <position position="164"/>
    </location>
</feature>
<keyword evidence="6" id="KW-0325">Glycoprotein</keyword>
<evidence type="ECO:0000256" key="6">
    <source>
        <dbReference type="ARBA" id="ARBA00023180"/>
    </source>
</evidence>
<dbReference type="Proteomes" id="UP001283361">
    <property type="component" value="Unassembled WGS sequence"/>
</dbReference>
<gene>
    <name evidence="10" type="ORF">RRG08_049849</name>
</gene>
<reference evidence="10" key="1">
    <citation type="journal article" date="2023" name="G3 (Bethesda)">
        <title>A reference genome for the long-term kleptoplast-retaining sea slug Elysia crispata morphotype clarki.</title>
        <authorList>
            <person name="Eastman K.E."/>
            <person name="Pendleton A.L."/>
            <person name="Shaikh M.A."/>
            <person name="Suttiyut T."/>
            <person name="Ogas R."/>
            <person name="Tomko P."/>
            <person name="Gavelis G."/>
            <person name="Widhalm J.R."/>
            <person name="Wisecaver J.H."/>
        </authorList>
    </citation>
    <scope>NUCLEOTIDE SEQUENCE</scope>
    <source>
        <strain evidence="10">ECLA1</strain>
    </source>
</reference>
<evidence type="ECO:0000256" key="2">
    <source>
        <dbReference type="ARBA" id="ARBA00022729"/>
    </source>
</evidence>
<organism evidence="10 11">
    <name type="scientific">Elysia crispata</name>
    <name type="common">lettuce slug</name>
    <dbReference type="NCBI Taxonomy" id="231223"/>
    <lineage>
        <taxon>Eukaryota</taxon>
        <taxon>Metazoa</taxon>
        <taxon>Spiralia</taxon>
        <taxon>Lophotrochozoa</taxon>
        <taxon>Mollusca</taxon>
        <taxon>Gastropoda</taxon>
        <taxon>Heterobranchia</taxon>
        <taxon>Euthyneura</taxon>
        <taxon>Panpulmonata</taxon>
        <taxon>Sacoglossa</taxon>
        <taxon>Placobranchoidea</taxon>
        <taxon>Plakobranchidae</taxon>
        <taxon>Elysia</taxon>
    </lineage>
</organism>
<proteinExistence type="inferred from homology"/>
<evidence type="ECO:0000256" key="8">
    <source>
        <dbReference type="PIRSR" id="PIRSR000862-1"/>
    </source>
</evidence>
<dbReference type="PANTHER" id="PTHR11005">
    <property type="entry name" value="LYSOSOMAL ACID LIPASE-RELATED"/>
    <property type="match status" value="1"/>
</dbReference>
<evidence type="ECO:0000256" key="5">
    <source>
        <dbReference type="ARBA" id="ARBA00023098"/>
    </source>
</evidence>
<keyword evidence="2" id="KW-0732">Signal</keyword>
<evidence type="ECO:0000259" key="9">
    <source>
        <dbReference type="Pfam" id="PF04083"/>
    </source>
</evidence>
<accession>A0AAE0ZUA6</accession>
<dbReference type="AlphaFoldDB" id="A0AAE0ZUA6"/>
<feature type="domain" description="Partial AB-hydrolase lipase" evidence="9">
    <location>
        <begin position="28"/>
        <end position="88"/>
    </location>
</feature>
<evidence type="ECO:0000313" key="11">
    <source>
        <dbReference type="Proteomes" id="UP001283361"/>
    </source>
</evidence>
<feature type="active site" description="Charge relay system" evidence="8">
    <location>
        <position position="333"/>
    </location>
</feature>
<dbReference type="FunFam" id="3.40.50.1820:FF:000057">
    <property type="entry name" value="Lipase"/>
    <property type="match status" value="1"/>
</dbReference>
<dbReference type="EMBL" id="JAWDGP010003292">
    <property type="protein sequence ID" value="KAK3775670.1"/>
    <property type="molecule type" value="Genomic_DNA"/>
</dbReference>
<evidence type="ECO:0000256" key="4">
    <source>
        <dbReference type="ARBA" id="ARBA00022963"/>
    </source>
</evidence>
<dbReference type="Pfam" id="PF04083">
    <property type="entry name" value="Abhydro_lipase"/>
    <property type="match status" value="1"/>
</dbReference>
<protein>
    <recommendedName>
        <fullName evidence="7">Lipase</fullName>
    </recommendedName>
</protein>
<sequence>MLETISTFGADLHHTVSFEPEFYMDVTGLITSKGYPCESHWVTTEDGFILRIFRIPYGVNNKSERKEGKPVVFLQHGLVEDASSFLNNLANESLGFVLADAGADVWLGNIRGNIYSQNHTRLKSHHEEFWNWSFEEMAKYDLPAMVKYVVKRTGSSKIFFVGHSQGSGTAFIQLARDPSLAQMIHRHFALVPATRVNDTDGLGKTISDIGDIFYFFFYLVQRGPTTYSVPTLPPILCQWIGNSMCRDFLFSLTGGNKASFNLTRLPIYLSNFPQPTSMNTVLHWFQLIKSGQFQNFDEGSPEDNMKRYGKEAPPVYDLTTYTVPTSIYYGGHDNFIQETDIEWLCNQTHPDQVVYVPQFEHQDFVWGIDAVLHVYGHIIDAIFKQQ</sequence>
<evidence type="ECO:0000313" key="10">
    <source>
        <dbReference type="EMBL" id="KAK3775670.1"/>
    </source>
</evidence>
<dbReference type="GO" id="GO:0016788">
    <property type="term" value="F:hydrolase activity, acting on ester bonds"/>
    <property type="evidence" value="ECO:0007669"/>
    <property type="project" value="InterPro"/>
</dbReference>